<reference evidence="2 3" key="1">
    <citation type="submission" date="2023-06" db="EMBL/GenBank/DDBJ databases">
        <title>Microbacterium sp. nov., isolated from a waste landfill.</title>
        <authorList>
            <person name="Wen W."/>
        </authorList>
    </citation>
    <scope>NUCLEOTIDE SEQUENCE [LARGE SCALE GENOMIC DNA]</scope>
    <source>
        <strain evidence="2 3">ASV49</strain>
    </source>
</reference>
<protein>
    <submittedName>
        <fullName evidence="2">GNAT family protein</fullName>
        <ecNumber evidence="2">2.-.-.-</ecNumber>
    </submittedName>
</protein>
<proteinExistence type="predicted"/>
<feature type="domain" description="N-acetyltransferase" evidence="1">
    <location>
        <begin position="16"/>
        <end position="187"/>
    </location>
</feature>
<evidence type="ECO:0000313" key="3">
    <source>
        <dbReference type="Proteomes" id="UP001235064"/>
    </source>
</evidence>
<dbReference type="Gene3D" id="3.40.630.30">
    <property type="match status" value="1"/>
</dbReference>
<dbReference type="Pfam" id="PF13302">
    <property type="entry name" value="Acetyltransf_3"/>
    <property type="match status" value="1"/>
</dbReference>
<dbReference type="EC" id="2.-.-.-" evidence="2"/>
<gene>
    <name evidence="2" type="ORF">QSV35_07750</name>
</gene>
<dbReference type="Proteomes" id="UP001235064">
    <property type="component" value="Unassembled WGS sequence"/>
</dbReference>
<dbReference type="SUPFAM" id="SSF55729">
    <property type="entry name" value="Acyl-CoA N-acyltransferases (Nat)"/>
    <property type="match status" value="1"/>
</dbReference>
<accession>A0ABT7MXP3</accession>
<keyword evidence="3" id="KW-1185">Reference proteome</keyword>
<dbReference type="InterPro" id="IPR016181">
    <property type="entry name" value="Acyl_CoA_acyltransferase"/>
</dbReference>
<dbReference type="EMBL" id="JASXSZ010000002">
    <property type="protein sequence ID" value="MDL9979224.1"/>
    <property type="molecule type" value="Genomic_DNA"/>
</dbReference>
<keyword evidence="2" id="KW-0808">Transferase</keyword>
<dbReference type="PANTHER" id="PTHR43792">
    <property type="entry name" value="GNAT FAMILY, PUTATIVE (AFU_ORTHOLOGUE AFUA_3G00765)-RELATED-RELATED"/>
    <property type="match status" value="1"/>
</dbReference>
<dbReference type="InterPro" id="IPR051531">
    <property type="entry name" value="N-acetyltransferase"/>
</dbReference>
<organism evidence="2 3">
    <name type="scientific">Microbacterium candidum</name>
    <dbReference type="NCBI Taxonomy" id="3041922"/>
    <lineage>
        <taxon>Bacteria</taxon>
        <taxon>Bacillati</taxon>
        <taxon>Actinomycetota</taxon>
        <taxon>Actinomycetes</taxon>
        <taxon>Micrococcales</taxon>
        <taxon>Microbacteriaceae</taxon>
        <taxon>Microbacterium</taxon>
    </lineage>
</organism>
<dbReference type="PANTHER" id="PTHR43792:SF1">
    <property type="entry name" value="N-ACETYLTRANSFERASE DOMAIN-CONTAINING PROTEIN"/>
    <property type="match status" value="1"/>
</dbReference>
<name>A0ABT7MXP3_9MICO</name>
<dbReference type="GO" id="GO:0016740">
    <property type="term" value="F:transferase activity"/>
    <property type="evidence" value="ECO:0007669"/>
    <property type="project" value="UniProtKB-KW"/>
</dbReference>
<comment type="caution">
    <text evidence="2">The sequence shown here is derived from an EMBL/GenBank/DDBJ whole genome shotgun (WGS) entry which is preliminary data.</text>
</comment>
<dbReference type="RefSeq" id="WP_286288088.1">
    <property type="nucleotide sequence ID" value="NZ_JASXSZ010000002.1"/>
</dbReference>
<evidence type="ECO:0000259" key="1">
    <source>
        <dbReference type="PROSITE" id="PS51186"/>
    </source>
</evidence>
<sequence length="204" mass="22602">MDPLTAVPWPLRTERLAIRRATADDVEATWVWRSLPEVGEWITRAPADIETYAQQFTDEARLPTMLVVALEDPAEPERRGRLIGDVMLRIEDGWAQAEVAEAAQGTQAELGWTLDPALQGRGYATEGIRAVIGACFGPLGLRRIHAGCFAANEPSWRVMERLGMRREEFSRGTGLHRSGVWMDGLNYGLLAEEWSGAADGSRRG</sequence>
<dbReference type="PROSITE" id="PS51186">
    <property type="entry name" value="GNAT"/>
    <property type="match status" value="1"/>
</dbReference>
<dbReference type="InterPro" id="IPR000182">
    <property type="entry name" value="GNAT_dom"/>
</dbReference>
<evidence type="ECO:0000313" key="2">
    <source>
        <dbReference type="EMBL" id="MDL9979224.1"/>
    </source>
</evidence>